<evidence type="ECO:0000313" key="10">
    <source>
        <dbReference type="Proteomes" id="UP000604825"/>
    </source>
</evidence>
<dbReference type="GO" id="GO:0006265">
    <property type="term" value="P:DNA topological change"/>
    <property type="evidence" value="ECO:0007669"/>
    <property type="project" value="UniProtKB-UniRule"/>
</dbReference>
<keyword evidence="7" id="KW-0067">ATP-binding</keyword>
<dbReference type="Proteomes" id="UP000604825">
    <property type="component" value="Unassembled WGS sequence"/>
</dbReference>
<dbReference type="GO" id="GO:0003918">
    <property type="term" value="F:DNA topoisomerase type II (double strand cut, ATP-hydrolyzing) activity"/>
    <property type="evidence" value="ECO:0007669"/>
    <property type="project" value="UniProtKB-UniRule"/>
</dbReference>
<dbReference type="InterPro" id="IPR050634">
    <property type="entry name" value="DNA_Topoisomerase_II"/>
</dbReference>
<dbReference type="InterPro" id="IPR020568">
    <property type="entry name" value="Ribosomal_Su5_D2-typ_SF"/>
</dbReference>
<sequence length="228" mass="25880">MVNKLEPEITDCEQGENWTRITFKPDLAKFNLTHLEEDVVALMKKRVIDVAATLGESVNVMFDGQRVLVKNFSYYVDWHIMSASKKRLVELPRICEKLNDQWEVSFVNGIATTRGGSHVDYVANKIATHVAHVVNDKKSKNIHAEVHDVKRHLWLFVNARIQNPTFDSQTKNFLTTPYESFGSNCDFSNVFLDKVVNSGVVRNMLLYPGFMCTSKEAILRKKGGGGDN</sequence>
<dbReference type="EMBL" id="CAJGYO010000012">
    <property type="protein sequence ID" value="CAD6262029.1"/>
    <property type="molecule type" value="Genomic_DNA"/>
</dbReference>
<keyword evidence="10" id="KW-1185">Reference proteome</keyword>
<evidence type="ECO:0000256" key="1">
    <source>
        <dbReference type="ARBA" id="ARBA00000185"/>
    </source>
</evidence>
<evidence type="ECO:0000256" key="5">
    <source>
        <dbReference type="ARBA" id="ARBA00023125"/>
    </source>
</evidence>
<gene>
    <name evidence="9" type="ORF">NCGR_LOCUS45410</name>
</gene>
<comment type="cofactor">
    <cofactor evidence="2">
        <name>Mg(2+)</name>
        <dbReference type="ChEBI" id="CHEBI:18420"/>
    </cofactor>
</comment>
<evidence type="ECO:0000256" key="2">
    <source>
        <dbReference type="ARBA" id="ARBA00001946"/>
    </source>
</evidence>
<comment type="function">
    <text evidence="7">Control of topological states of DNA by transient breakage and subsequent rejoining of DNA strands. Topoisomerase II makes double-strand breaks.</text>
</comment>
<evidence type="ECO:0000259" key="8">
    <source>
        <dbReference type="Pfam" id="PF00204"/>
    </source>
</evidence>
<dbReference type="GO" id="GO:0000712">
    <property type="term" value="P:resolution of meiotic recombination intermediates"/>
    <property type="evidence" value="ECO:0007669"/>
    <property type="project" value="TreeGrafter"/>
</dbReference>
<dbReference type="PANTHER" id="PTHR10169:SF38">
    <property type="entry name" value="DNA TOPOISOMERASE 2"/>
    <property type="match status" value="1"/>
</dbReference>
<protein>
    <recommendedName>
        <fullName evidence="7">DNA topoisomerase 2</fullName>
        <ecNumber evidence="7">5.6.2.2</ecNumber>
    </recommendedName>
</protein>
<evidence type="ECO:0000313" key="9">
    <source>
        <dbReference type="EMBL" id="CAD6262029.1"/>
    </source>
</evidence>
<dbReference type="Gene3D" id="3.30.565.10">
    <property type="entry name" value="Histidine kinase-like ATPase, C-terminal domain"/>
    <property type="match status" value="1"/>
</dbReference>
<dbReference type="SMART" id="SM00433">
    <property type="entry name" value="TOP2c"/>
    <property type="match status" value="1"/>
</dbReference>
<dbReference type="AlphaFoldDB" id="A0A811QZQ4"/>
<reference evidence="9" key="1">
    <citation type="submission" date="2020-10" db="EMBL/GenBank/DDBJ databases">
        <authorList>
            <person name="Han B."/>
            <person name="Lu T."/>
            <person name="Zhao Q."/>
            <person name="Huang X."/>
            <person name="Zhao Y."/>
        </authorList>
    </citation>
    <scope>NUCLEOTIDE SEQUENCE</scope>
</reference>
<dbReference type="InterPro" id="IPR014721">
    <property type="entry name" value="Ribsml_uS5_D2-typ_fold_subgr"/>
</dbReference>
<accession>A0A811QZQ4</accession>
<dbReference type="InterPro" id="IPR001241">
    <property type="entry name" value="Topo_IIA"/>
</dbReference>
<comment type="caution">
    <text evidence="9">The sequence shown here is derived from an EMBL/GenBank/DDBJ whole genome shotgun (WGS) entry which is preliminary data.</text>
</comment>
<comment type="similarity">
    <text evidence="7">Belongs to the type II topoisomerase family.</text>
</comment>
<dbReference type="InterPro" id="IPR013506">
    <property type="entry name" value="Topo_IIA_bsu_dom2"/>
</dbReference>
<comment type="subunit">
    <text evidence="3 7">Homodimer.</text>
</comment>
<dbReference type="CDD" id="cd03481">
    <property type="entry name" value="TopoIIA_Trans_ScTopoIIA"/>
    <property type="match status" value="1"/>
</dbReference>
<keyword evidence="4 7" id="KW-0799">Topoisomerase</keyword>
<dbReference type="Pfam" id="PF00204">
    <property type="entry name" value="DNA_gyraseB"/>
    <property type="match status" value="1"/>
</dbReference>
<dbReference type="GO" id="GO:0003677">
    <property type="term" value="F:DNA binding"/>
    <property type="evidence" value="ECO:0007669"/>
    <property type="project" value="UniProtKB-UniRule"/>
</dbReference>
<dbReference type="InterPro" id="IPR036890">
    <property type="entry name" value="HATPase_C_sf"/>
</dbReference>
<dbReference type="GO" id="GO:0005524">
    <property type="term" value="F:ATP binding"/>
    <property type="evidence" value="ECO:0007669"/>
    <property type="project" value="UniProtKB-UniRule"/>
</dbReference>
<proteinExistence type="inferred from homology"/>
<dbReference type="GO" id="GO:0000819">
    <property type="term" value="P:sister chromatid segregation"/>
    <property type="evidence" value="ECO:0007669"/>
    <property type="project" value="TreeGrafter"/>
</dbReference>
<dbReference type="SUPFAM" id="SSF55874">
    <property type="entry name" value="ATPase domain of HSP90 chaperone/DNA topoisomerase II/histidine kinase"/>
    <property type="match status" value="1"/>
</dbReference>
<organism evidence="9 10">
    <name type="scientific">Miscanthus lutarioriparius</name>
    <dbReference type="NCBI Taxonomy" id="422564"/>
    <lineage>
        <taxon>Eukaryota</taxon>
        <taxon>Viridiplantae</taxon>
        <taxon>Streptophyta</taxon>
        <taxon>Embryophyta</taxon>
        <taxon>Tracheophyta</taxon>
        <taxon>Spermatophyta</taxon>
        <taxon>Magnoliopsida</taxon>
        <taxon>Liliopsida</taxon>
        <taxon>Poales</taxon>
        <taxon>Poaceae</taxon>
        <taxon>PACMAD clade</taxon>
        <taxon>Panicoideae</taxon>
        <taxon>Andropogonodae</taxon>
        <taxon>Andropogoneae</taxon>
        <taxon>Saccharinae</taxon>
        <taxon>Miscanthus</taxon>
    </lineage>
</organism>
<feature type="domain" description="DNA topoisomerase type IIA subunit B" evidence="8">
    <location>
        <begin position="104"/>
        <end position="178"/>
    </location>
</feature>
<evidence type="ECO:0000256" key="3">
    <source>
        <dbReference type="ARBA" id="ARBA00011738"/>
    </source>
</evidence>
<dbReference type="OrthoDB" id="276498at2759"/>
<dbReference type="SUPFAM" id="SSF54211">
    <property type="entry name" value="Ribosomal protein S5 domain 2-like"/>
    <property type="match status" value="1"/>
</dbReference>
<dbReference type="GO" id="GO:0005634">
    <property type="term" value="C:nucleus"/>
    <property type="evidence" value="ECO:0007669"/>
    <property type="project" value="TreeGrafter"/>
</dbReference>
<dbReference type="Gene3D" id="3.30.230.10">
    <property type="match status" value="1"/>
</dbReference>
<keyword evidence="6 7" id="KW-0413">Isomerase</keyword>
<comment type="catalytic activity">
    <reaction evidence="1 7">
        <text>ATP-dependent breakage, passage and rejoining of double-stranded DNA.</text>
        <dbReference type="EC" id="5.6.2.2"/>
    </reaction>
</comment>
<evidence type="ECO:0000256" key="6">
    <source>
        <dbReference type="ARBA" id="ARBA00023235"/>
    </source>
</evidence>
<evidence type="ECO:0000256" key="7">
    <source>
        <dbReference type="RuleBase" id="RU362094"/>
    </source>
</evidence>
<name>A0A811QZQ4_9POAL</name>
<dbReference type="PANTHER" id="PTHR10169">
    <property type="entry name" value="DNA TOPOISOMERASE/GYRASE"/>
    <property type="match status" value="1"/>
</dbReference>
<dbReference type="EC" id="5.6.2.2" evidence="7"/>
<keyword evidence="7" id="KW-0547">Nucleotide-binding</keyword>
<evidence type="ECO:0000256" key="4">
    <source>
        <dbReference type="ARBA" id="ARBA00023029"/>
    </source>
</evidence>
<keyword evidence="5 7" id="KW-0238">DNA-binding</keyword>